<feature type="binding site" evidence="6">
    <location>
        <position position="232"/>
    </location>
    <ligand>
        <name>a divalent metal cation</name>
        <dbReference type="ChEBI" id="CHEBI:60240"/>
        <label>1</label>
    </ligand>
</feature>
<dbReference type="PANTHER" id="PTHR43330">
    <property type="entry name" value="METHIONINE AMINOPEPTIDASE"/>
    <property type="match status" value="1"/>
</dbReference>
<dbReference type="InterPro" id="IPR001714">
    <property type="entry name" value="Pept_M24_MAP"/>
</dbReference>
<dbReference type="EMBL" id="SOJK01000227">
    <property type="protein sequence ID" value="TET44241.1"/>
    <property type="molecule type" value="Genomic_DNA"/>
</dbReference>
<dbReference type="Proteomes" id="UP000320679">
    <property type="component" value="Unassembled WGS sequence"/>
</dbReference>
<evidence type="ECO:0000256" key="5">
    <source>
        <dbReference type="ARBA" id="ARBA00022801"/>
    </source>
</evidence>
<evidence type="ECO:0000256" key="7">
    <source>
        <dbReference type="RuleBase" id="RU003653"/>
    </source>
</evidence>
<protein>
    <recommendedName>
        <fullName evidence="6 7">Methionine aminopeptidase</fullName>
        <shortName evidence="6">MAP</shortName>
        <shortName evidence="6">MetAP</shortName>
        <ecNumber evidence="6 7">3.4.11.18</ecNumber>
    </recommendedName>
    <alternativeName>
        <fullName evidence="6">Peptidase M</fullName>
    </alternativeName>
</protein>
<feature type="binding site" evidence="6">
    <location>
        <position position="168"/>
    </location>
    <ligand>
        <name>a divalent metal cation</name>
        <dbReference type="ChEBI" id="CHEBI:60240"/>
        <label>2</label>
        <note>catalytic</note>
    </ligand>
</feature>
<dbReference type="GO" id="GO:0006508">
    <property type="term" value="P:proteolysis"/>
    <property type="evidence" value="ECO:0007669"/>
    <property type="project" value="UniProtKB-KW"/>
</dbReference>
<dbReference type="InterPro" id="IPR002467">
    <property type="entry name" value="Pept_M24A_MAP1"/>
</dbReference>
<proteinExistence type="inferred from homology"/>
<dbReference type="HAMAP" id="MF_01974">
    <property type="entry name" value="MetAP_1"/>
    <property type="match status" value="1"/>
</dbReference>
<evidence type="ECO:0000256" key="2">
    <source>
        <dbReference type="ARBA" id="ARBA00022438"/>
    </source>
</evidence>
<feature type="binding site" evidence="6">
    <location>
        <position position="105"/>
    </location>
    <ligand>
        <name>a divalent metal cation</name>
        <dbReference type="ChEBI" id="CHEBI:60240"/>
        <label>1</label>
    </ligand>
</feature>
<dbReference type="SUPFAM" id="SSF55920">
    <property type="entry name" value="Creatinase/aminopeptidase"/>
    <property type="match status" value="1"/>
</dbReference>
<comment type="subunit">
    <text evidence="6">Monomer.</text>
</comment>
<dbReference type="CDD" id="cd01086">
    <property type="entry name" value="MetAP1"/>
    <property type="match status" value="1"/>
</dbReference>
<comment type="caution">
    <text evidence="9">The sequence shown here is derived from an EMBL/GenBank/DDBJ whole genome shotgun (WGS) entry which is preliminary data.</text>
</comment>
<feature type="binding site" evidence="6">
    <location>
        <position position="77"/>
    </location>
    <ligand>
        <name>substrate</name>
    </ligand>
</feature>
<dbReference type="InterPro" id="IPR036005">
    <property type="entry name" value="Creatinase/aminopeptidase-like"/>
</dbReference>
<evidence type="ECO:0000256" key="1">
    <source>
        <dbReference type="ARBA" id="ARBA00002521"/>
    </source>
</evidence>
<dbReference type="GO" id="GO:0046872">
    <property type="term" value="F:metal ion binding"/>
    <property type="evidence" value="ECO:0007669"/>
    <property type="project" value="UniProtKB-UniRule"/>
</dbReference>
<evidence type="ECO:0000313" key="10">
    <source>
        <dbReference type="Proteomes" id="UP000320679"/>
    </source>
</evidence>
<comment type="catalytic activity">
    <reaction evidence="6 7">
        <text>Release of N-terminal amino acids, preferentially methionine, from peptides and arylamides.</text>
        <dbReference type="EC" id="3.4.11.18"/>
    </reaction>
</comment>
<comment type="function">
    <text evidence="1 6">Removes the N-terminal methionine from nascent proteins. The N-terminal methionine is often cleaved when the second residue in the primary sequence is small and uncharged (Met-Ala-, Cys, Gly, Pro, Ser, Thr, or Val). Requires deformylation of the N(alpha)-formylated initiator methionine before it can be hydrolyzed.</text>
</comment>
<feature type="binding site" evidence="6">
    <location>
        <position position="232"/>
    </location>
    <ligand>
        <name>a divalent metal cation</name>
        <dbReference type="ChEBI" id="CHEBI:60240"/>
        <label>2</label>
        <note>catalytic</note>
    </ligand>
</feature>
<sequence>MVRLKSREQIETIQKGGRIIAEIFENARDWVKPAISTLELDRWIADCIRKKGGRSAFKGYQGYPAETCISANEEVVHGIPSSRRLEEGDIVSIDIGVKIQGYYADGAFTFPVGKISSEKKRLLEVTRVALYEGIGQIKPGNRIGDISSAIQRYVEKHGYSVVKTLFGHGTGEFLHEEPIIPNFGKERQGEKLREGMVLAIEPMVNQGGSEVRVLPNKWTVVTKDGSLSAHFEHTIAILDGETTILTSLLPEEKEYLGG</sequence>
<feature type="binding site" evidence="6">
    <location>
        <position position="201"/>
    </location>
    <ligand>
        <name>a divalent metal cation</name>
        <dbReference type="ChEBI" id="CHEBI:60240"/>
        <label>2</label>
        <note>catalytic</note>
    </ligand>
</feature>
<dbReference type="EC" id="3.4.11.18" evidence="6 7"/>
<keyword evidence="2 6" id="KW-0031">Aminopeptidase</keyword>
<gene>
    <name evidence="6 9" type="primary">map</name>
    <name evidence="9" type="ORF">E3J59_05340</name>
</gene>
<feature type="domain" description="Peptidase M24" evidence="8">
    <location>
        <begin position="12"/>
        <end position="237"/>
    </location>
</feature>
<dbReference type="GO" id="GO:0070006">
    <property type="term" value="F:metalloaminopeptidase activity"/>
    <property type="evidence" value="ECO:0007669"/>
    <property type="project" value="UniProtKB-UniRule"/>
</dbReference>
<dbReference type="PRINTS" id="PR00599">
    <property type="entry name" value="MAPEPTIDASE"/>
</dbReference>
<feature type="binding site" evidence="6">
    <location>
        <position position="105"/>
    </location>
    <ligand>
        <name>a divalent metal cation</name>
        <dbReference type="ChEBI" id="CHEBI:60240"/>
        <label>2</label>
        <note>catalytic</note>
    </ligand>
</feature>
<keyword evidence="5 6" id="KW-0378">Hydrolase</keyword>
<name>A0A523UPM2_UNCAE</name>
<dbReference type="PANTHER" id="PTHR43330:SF27">
    <property type="entry name" value="METHIONINE AMINOPEPTIDASE"/>
    <property type="match status" value="1"/>
</dbReference>
<dbReference type="InterPro" id="IPR000994">
    <property type="entry name" value="Pept_M24"/>
</dbReference>
<dbReference type="Pfam" id="PF00557">
    <property type="entry name" value="Peptidase_M24"/>
    <property type="match status" value="1"/>
</dbReference>
<feature type="binding site" evidence="6">
    <location>
        <position position="175"/>
    </location>
    <ligand>
        <name>substrate</name>
    </ligand>
</feature>
<evidence type="ECO:0000256" key="6">
    <source>
        <dbReference type="HAMAP-Rule" id="MF_01974"/>
    </source>
</evidence>
<evidence type="ECO:0000259" key="8">
    <source>
        <dbReference type="Pfam" id="PF00557"/>
    </source>
</evidence>
<evidence type="ECO:0000256" key="4">
    <source>
        <dbReference type="ARBA" id="ARBA00022723"/>
    </source>
</evidence>
<dbReference type="Gene3D" id="3.90.230.10">
    <property type="entry name" value="Creatinase/methionine aminopeptidase superfamily"/>
    <property type="match status" value="1"/>
</dbReference>
<evidence type="ECO:0000256" key="3">
    <source>
        <dbReference type="ARBA" id="ARBA00022670"/>
    </source>
</evidence>
<dbReference type="GO" id="GO:0005829">
    <property type="term" value="C:cytosol"/>
    <property type="evidence" value="ECO:0007669"/>
    <property type="project" value="TreeGrafter"/>
</dbReference>
<accession>A0A523UPM2</accession>
<feature type="binding site" evidence="6">
    <location>
        <position position="94"/>
    </location>
    <ligand>
        <name>a divalent metal cation</name>
        <dbReference type="ChEBI" id="CHEBI:60240"/>
        <label>1</label>
    </ligand>
</feature>
<dbReference type="GO" id="GO:0004239">
    <property type="term" value="F:initiator methionyl aminopeptidase activity"/>
    <property type="evidence" value="ECO:0007669"/>
    <property type="project" value="UniProtKB-UniRule"/>
</dbReference>
<comment type="similarity">
    <text evidence="6">Belongs to the peptidase M24A family. Methionine aminopeptidase type 1 subfamily.</text>
</comment>
<comment type="cofactor">
    <cofactor evidence="6">
        <name>Co(2+)</name>
        <dbReference type="ChEBI" id="CHEBI:48828"/>
    </cofactor>
    <cofactor evidence="6">
        <name>Zn(2+)</name>
        <dbReference type="ChEBI" id="CHEBI:29105"/>
    </cofactor>
    <cofactor evidence="6">
        <name>Mn(2+)</name>
        <dbReference type="ChEBI" id="CHEBI:29035"/>
    </cofactor>
    <cofactor evidence="6">
        <name>Fe(2+)</name>
        <dbReference type="ChEBI" id="CHEBI:29033"/>
    </cofactor>
    <text evidence="6">Binds 2 divalent metal cations per subunit. Has a high-affinity and a low affinity metal-binding site. The true nature of the physiological cofactor is under debate. The enzyme is active with cobalt, zinc, manganese or divalent iron ions. Most likely, methionine aminopeptidases function as mononuclear Fe(2+)-metalloproteases under physiological conditions, and the catalytically relevant metal-binding site has been assigned to the histidine-containing high-affinity site.</text>
</comment>
<keyword evidence="4 6" id="KW-0479">Metal-binding</keyword>
<reference evidence="9 10" key="1">
    <citation type="submission" date="2019-03" db="EMBL/GenBank/DDBJ databases">
        <title>Metabolic potential of uncultured bacteria and archaea associated with petroleum seepage in deep-sea sediments.</title>
        <authorList>
            <person name="Dong X."/>
            <person name="Hubert C."/>
        </authorList>
    </citation>
    <scope>NUCLEOTIDE SEQUENCE [LARGE SCALE GENOMIC DNA]</scope>
    <source>
        <strain evidence="9">E29_bin78</strain>
    </source>
</reference>
<organism evidence="9 10">
    <name type="scientific">Aerophobetes bacterium</name>
    <dbReference type="NCBI Taxonomy" id="2030807"/>
    <lineage>
        <taxon>Bacteria</taxon>
        <taxon>Candidatus Aerophobota</taxon>
    </lineage>
</organism>
<evidence type="ECO:0000313" key="9">
    <source>
        <dbReference type="EMBL" id="TET44241.1"/>
    </source>
</evidence>
<dbReference type="AlphaFoldDB" id="A0A523UPM2"/>
<dbReference type="NCBIfam" id="TIGR00500">
    <property type="entry name" value="met_pdase_I"/>
    <property type="match status" value="1"/>
</dbReference>
<keyword evidence="3 6" id="KW-0645">Protease</keyword>